<organism evidence="1 2">
    <name type="scientific">Magallana gigas</name>
    <name type="common">Pacific oyster</name>
    <name type="synonym">Crassostrea gigas</name>
    <dbReference type="NCBI Taxonomy" id="29159"/>
    <lineage>
        <taxon>Eukaryota</taxon>
        <taxon>Metazoa</taxon>
        <taxon>Spiralia</taxon>
        <taxon>Lophotrochozoa</taxon>
        <taxon>Mollusca</taxon>
        <taxon>Bivalvia</taxon>
        <taxon>Autobranchia</taxon>
        <taxon>Pteriomorphia</taxon>
        <taxon>Ostreida</taxon>
        <taxon>Ostreoidea</taxon>
        <taxon>Ostreidae</taxon>
        <taxon>Magallana</taxon>
    </lineage>
</organism>
<protein>
    <submittedName>
        <fullName evidence="1">Uncharacterized protein</fullName>
    </submittedName>
</protein>
<keyword evidence="2" id="KW-1185">Reference proteome</keyword>
<accession>A0A8W8N2M3</accession>
<evidence type="ECO:0000313" key="2">
    <source>
        <dbReference type="Proteomes" id="UP000005408"/>
    </source>
</evidence>
<sequence length="90" mass="10392">MRVKKELKYQNLVDNIRSKGWIVCVFPVEIGCRGFPAQSMWRSMSVLGIKGKERKAEIQTVNIMLVMVEKSSTELEAIYRRAGFWLIIAD</sequence>
<dbReference type="EnsemblMetazoa" id="G3704.1">
    <property type="protein sequence ID" value="G3704.1:cds"/>
    <property type="gene ID" value="G3704"/>
</dbReference>
<dbReference type="AlphaFoldDB" id="A0A8W8N2M3"/>
<name>A0A8W8N2M3_MAGGI</name>
<proteinExistence type="predicted"/>
<evidence type="ECO:0000313" key="1">
    <source>
        <dbReference type="EnsemblMetazoa" id="G3704.1:cds"/>
    </source>
</evidence>
<reference evidence="1" key="1">
    <citation type="submission" date="2022-08" db="UniProtKB">
        <authorList>
            <consortium name="EnsemblMetazoa"/>
        </authorList>
    </citation>
    <scope>IDENTIFICATION</scope>
    <source>
        <strain evidence="1">05x7-T-G4-1.051#20</strain>
    </source>
</reference>
<dbReference type="Proteomes" id="UP000005408">
    <property type="component" value="Unassembled WGS sequence"/>
</dbReference>